<dbReference type="Gene3D" id="3.30.230.10">
    <property type="match status" value="1"/>
</dbReference>
<organism evidence="7 8">
    <name type="scientific">Oceanobacillus arenosus</name>
    <dbReference type="NCBI Taxonomy" id="1229153"/>
    <lineage>
        <taxon>Bacteria</taxon>
        <taxon>Bacillati</taxon>
        <taxon>Bacillota</taxon>
        <taxon>Bacilli</taxon>
        <taxon>Bacillales</taxon>
        <taxon>Bacillaceae</taxon>
        <taxon>Oceanobacillus</taxon>
    </lineage>
</organism>
<gene>
    <name evidence="4" type="primary">mutL</name>
    <name evidence="7" type="ORF">CWR48_07490</name>
</gene>
<dbReference type="Proteomes" id="UP000257143">
    <property type="component" value="Unassembled WGS sequence"/>
</dbReference>
<protein>
    <recommendedName>
        <fullName evidence="4">DNA mismatch repair protein MutL</fullName>
    </recommendedName>
</protein>
<keyword evidence="7" id="KW-0378">Hydrolase</keyword>
<dbReference type="Pfam" id="PF13589">
    <property type="entry name" value="HATPase_c_3"/>
    <property type="match status" value="1"/>
</dbReference>
<dbReference type="RefSeq" id="WP_115772632.1">
    <property type="nucleotide sequence ID" value="NZ_PIOC01000012.1"/>
</dbReference>
<dbReference type="InterPro" id="IPR037198">
    <property type="entry name" value="MutL_C_sf"/>
</dbReference>
<dbReference type="GO" id="GO:0140664">
    <property type="term" value="F:ATP-dependent DNA damage sensor activity"/>
    <property type="evidence" value="ECO:0007669"/>
    <property type="project" value="InterPro"/>
</dbReference>
<evidence type="ECO:0000256" key="1">
    <source>
        <dbReference type="ARBA" id="ARBA00006082"/>
    </source>
</evidence>
<dbReference type="SUPFAM" id="SSF54211">
    <property type="entry name" value="Ribosomal protein S5 domain 2-like"/>
    <property type="match status" value="1"/>
</dbReference>
<dbReference type="InterPro" id="IPR013507">
    <property type="entry name" value="DNA_mismatch_S5_2-like"/>
</dbReference>
<dbReference type="InterPro" id="IPR042120">
    <property type="entry name" value="MutL_C_dimsub"/>
</dbReference>
<evidence type="ECO:0000256" key="3">
    <source>
        <dbReference type="ARBA" id="ARBA00023204"/>
    </source>
</evidence>
<dbReference type="InterPro" id="IPR020667">
    <property type="entry name" value="DNA_mismatch_repair_MutL"/>
</dbReference>
<dbReference type="Pfam" id="PF01119">
    <property type="entry name" value="DNA_mis_repair"/>
    <property type="match status" value="1"/>
</dbReference>
<name>A0A3D8PVH5_9BACI</name>
<dbReference type="FunFam" id="3.30.565.10:FF:000003">
    <property type="entry name" value="DNA mismatch repair endonuclease MutL"/>
    <property type="match status" value="1"/>
</dbReference>
<keyword evidence="3 4" id="KW-0234">DNA repair</keyword>
<comment type="function">
    <text evidence="4">This protein is involved in the repair of mismatches in DNA. It is required for dam-dependent methyl-directed DNA mismatch repair. May act as a 'molecular matchmaker', a protein that promotes the formation of a stable complex between two or more DNA-binding proteins in an ATP-dependent manner without itself being part of a final effector complex.</text>
</comment>
<accession>A0A3D8PVH5</accession>
<dbReference type="AlphaFoldDB" id="A0A3D8PVH5"/>
<dbReference type="InterPro" id="IPR014721">
    <property type="entry name" value="Ribsml_uS5_D2-typ_fold_subgr"/>
</dbReference>
<dbReference type="SMART" id="SM01340">
    <property type="entry name" value="DNA_mis_repair"/>
    <property type="match status" value="1"/>
</dbReference>
<dbReference type="CDD" id="cd00782">
    <property type="entry name" value="MutL_Trans"/>
    <property type="match status" value="1"/>
</dbReference>
<dbReference type="GO" id="GO:0005524">
    <property type="term" value="F:ATP binding"/>
    <property type="evidence" value="ECO:0007669"/>
    <property type="project" value="InterPro"/>
</dbReference>
<dbReference type="NCBIfam" id="NF000950">
    <property type="entry name" value="PRK00095.1-3"/>
    <property type="match status" value="1"/>
</dbReference>
<dbReference type="InterPro" id="IPR036890">
    <property type="entry name" value="HATPase_C_sf"/>
</dbReference>
<evidence type="ECO:0000259" key="6">
    <source>
        <dbReference type="SMART" id="SM01340"/>
    </source>
</evidence>
<dbReference type="GO" id="GO:0032300">
    <property type="term" value="C:mismatch repair complex"/>
    <property type="evidence" value="ECO:0007669"/>
    <property type="project" value="InterPro"/>
</dbReference>
<dbReference type="GO" id="GO:0006298">
    <property type="term" value="P:mismatch repair"/>
    <property type="evidence" value="ECO:0007669"/>
    <property type="project" value="UniProtKB-UniRule"/>
</dbReference>
<proteinExistence type="inferred from homology"/>
<dbReference type="EMBL" id="PIOC01000012">
    <property type="protein sequence ID" value="RDW19557.1"/>
    <property type="molecule type" value="Genomic_DNA"/>
</dbReference>
<evidence type="ECO:0000313" key="7">
    <source>
        <dbReference type="EMBL" id="RDW19557.1"/>
    </source>
</evidence>
<dbReference type="Gene3D" id="3.30.1370.100">
    <property type="entry name" value="MutL, C-terminal domain, regulatory subdomain"/>
    <property type="match status" value="1"/>
</dbReference>
<keyword evidence="7" id="KW-0540">Nuclease</keyword>
<dbReference type="InterPro" id="IPR020568">
    <property type="entry name" value="Ribosomal_Su5_D2-typ_SF"/>
</dbReference>
<dbReference type="HAMAP" id="MF_00149">
    <property type="entry name" value="DNA_mis_repair"/>
    <property type="match status" value="1"/>
</dbReference>
<comment type="caution">
    <text evidence="7">The sequence shown here is derived from an EMBL/GenBank/DDBJ whole genome shotgun (WGS) entry which is preliminary data.</text>
</comment>
<sequence length="623" mass="71323">MKIVQMSDALANKIAAGEVVERPASVVKELVENSIDANSTWIKVEITEAGLQQIKITDNGDGMSETDCEMAFLPHATSKVKSESDLFHVKTLGFRGEALASIASVSKLSIQSSEGDEAGTYLKLEGGKIIEKKKSDARKGSEIIVEDLFFNTPARLKYMKSLHTELGHITDLLNRLALAHPEIRFEAIHNDKGLFKTSGTGDLLQVISQVYGMNVAKKMLLVQQETLDYAITGYIAKPEVTRASRSYISIIINGRYIKSIPLTQAIIRAYHTLLPIGRSPIVVLRIEMDPILVDVNVHPTKLEVRFSKDKELFTEIEDMIKSKFREITLIPEIQQKPKPKIQSFQSMMNFDEPVREASAQENDKTQAIENLQQNPALNLNQNEIKETTSYIINDKQMNNTVEEHNPIVDFQERETENIEHESQSIENSKMRVPQMYPVGQVQGTYIIAQNENGLYMIDQHAAQERIKYEFFKEKLGKPVNQSQELLIPMTFEFSKQESIFIEQYREAFENVGLNFEQFGNQTYIIRSHPSWFPNGFEEEVIREMIDQIMNEEKVNIESIREDAAILMSCKRSIKANHYLNQDEMFRLLEDLRKTTDPFTCPHGRPIIIHFSTYELEKMFKRVM</sequence>
<keyword evidence="7" id="KW-0255">Endonuclease</keyword>
<dbReference type="Gene3D" id="3.30.1540.20">
    <property type="entry name" value="MutL, C-terminal domain, dimerisation subdomain"/>
    <property type="match status" value="1"/>
</dbReference>
<dbReference type="SMART" id="SM00853">
    <property type="entry name" value="MutL_C"/>
    <property type="match status" value="1"/>
</dbReference>
<dbReference type="InterPro" id="IPR038973">
    <property type="entry name" value="MutL/Mlh/Pms-like"/>
</dbReference>
<feature type="domain" description="MutL C-terminal dimerisation" evidence="5">
    <location>
        <begin position="437"/>
        <end position="579"/>
    </location>
</feature>
<dbReference type="NCBIfam" id="TIGR00585">
    <property type="entry name" value="mutl"/>
    <property type="match status" value="1"/>
</dbReference>
<evidence type="ECO:0000256" key="2">
    <source>
        <dbReference type="ARBA" id="ARBA00022763"/>
    </source>
</evidence>
<dbReference type="InterPro" id="IPR042121">
    <property type="entry name" value="MutL_C_regsub"/>
</dbReference>
<dbReference type="FunFam" id="3.30.1370.100:FF:000004">
    <property type="entry name" value="DNA mismatch repair endonuclease MutL"/>
    <property type="match status" value="1"/>
</dbReference>
<dbReference type="PROSITE" id="PS00058">
    <property type="entry name" value="DNA_MISMATCH_REPAIR_1"/>
    <property type="match status" value="1"/>
</dbReference>
<evidence type="ECO:0000313" key="8">
    <source>
        <dbReference type="Proteomes" id="UP000257143"/>
    </source>
</evidence>
<comment type="similarity">
    <text evidence="1 4">Belongs to the DNA mismatch repair MutL/HexB family.</text>
</comment>
<dbReference type="SUPFAM" id="SSF118116">
    <property type="entry name" value="DNA mismatch repair protein MutL"/>
    <property type="match status" value="1"/>
</dbReference>
<dbReference type="CDD" id="cd16926">
    <property type="entry name" value="HATPase_MutL-MLH-PMS-like"/>
    <property type="match status" value="1"/>
</dbReference>
<dbReference type="PANTHER" id="PTHR10073">
    <property type="entry name" value="DNA MISMATCH REPAIR PROTEIN MLH, PMS, MUTL"/>
    <property type="match status" value="1"/>
</dbReference>
<dbReference type="Gene3D" id="3.30.565.10">
    <property type="entry name" value="Histidine kinase-like ATPase, C-terminal domain"/>
    <property type="match status" value="1"/>
</dbReference>
<dbReference type="GO" id="GO:0030983">
    <property type="term" value="F:mismatched DNA binding"/>
    <property type="evidence" value="ECO:0007669"/>
    <property type="project" value="InterPro"/>
</dbReference>
<keyword evidence="8" id="KW-1185">Reference proteome</keyword>
<dbReference type="InterPro" id="IPR014762">
    <property type="entry name" value="DNA_mismatch_repair_CS"/>
</dbReference>
<dbReference type="PANTHER" id="PTHR10073:SF12">
    <property type="entry name" value="DNA MISMATCH REPAIR PROTEIN MLH1"/>
    <property type="match status" value="1"/>
</dbReference>
<evidence type="ECO:0000256" key="4">
    <source>
        <dbReference type="HAMAP-Rule" id="MF_00149"/>
    </source>
</evidence>
<keyword evidence="2 4" id="KW-0227">DNA damage</keyword>
<dbReference type="SUPFAM" id="SSF55874">
    <property type="entry name" value="ATPase domain of HSP90 chaperone/DNA topoisomerase II/histidine kinase"/>
    <property type="match status" value="1"/>
</dbReference>
<dbReference type="Pfam" id="PF08676">
    <property type="entry name" value="MutL_C"/>
    <property type="match status" value="1"/>
</dbReference>
<dbReference type="GO" id="GO:0004519">
    <property type="term" value="F:endonuclease activity"/>
    <property type="evidence" value="ECO:0007669"/>
    <property type="project" value="UniProtKB-KW"/>
</dbReference>
<feature type="domain" description="DNA mismatch repair protein S5" evidence="6">
    <location>
        <begin position="207"/>
        <end position="325"/>
    </location>
</feature>
<reference evidence="8" key="1">
    <citation type="submission" date="2017-11" db="EMBL/GenBank/DDBJ databases">
        <authorList>
            <person name="Zhu W."/>
        </authorList>
    </citation>
    <scope>NUCLEOTIDE SEQUENCE [LARGE SCALE GENOMIC DNA]</scope>
    <source>
        <strain evidence="8">CAU 1183</strain>
    </source>
</reference>
<dbReference type="InterPro" id="IPR014790">
    <property type="entry name" value="MutL_C"/>
</dbReference>
<evidence type="ECO:0000259" key="5">
    <source>
        <dbReference type="SMART" id="SM00853"/>
    </source>
</evidence>
<dbReference type="OrthoDB" id="9763467at2"/>
<dbReference type="InterPro" id="IPR002099">
    <property type="entry name" value="MutL/Mlh/PMS"/>
</dbReference>
<dbReference type="GO" id="GO:0016887">
    <property type="term" value="F:ATP hydrolysis activity"/>
    <property type="evidence" value="ECO:0007669"/>
    <property type="project" value="InterPro"/>
</dbReference>